<dbReference type="InterPro" id="IPR002347">
    <property type="entry name" value="SDR_fam"/>
</dbReference>
<accession>A0A8H7E3J0</accession>
<comment type="similarity">
    <text evidence="1">Belongs to the short-chain dehydrogenases/reductases (SDR) family.</text>
</comment>
<comment type="caution">
    <text evidence="3">The sequence shown here is derived from an EMBL/GenBank/DDBJ whole genome shotgun (WGS) entry which is preliminary data.</text>
</comment>
<evidence type="ECO:0008006" key="5">
    <source>
        <dbReference type="Google" id="ProtNLM"/>
    </source>
</evidence>
<dbReference type="InterPro" id="IPR036291">
    <property type="entry name" value="NAD(P)-bd_dom_sf"/>
</dbReference>
<dbReference type="CDD" id="cd05327">
    <property type="entry name" value="retinol-DH_like_SDR_c_like"/>
    <property type="match status" value="1"/>
</dbReference>
<dbReference type="PANTHER" id="PTHR43157:SF31">
    <property type="entry name" value="PHOSPHATIDYLINOSITOL-GLYCAN BIOSYNTHESIS CLASS F PROTEIN"/>
    <property type="match status" value="1"/>
</dbReference>
<keyword evidence="4" id="KW-1185">Reference proteome</keyword>
<evidence type="ECO:0000313" key="4">
    <source>
        <dbReference type="Proteomes" id="UP000606974"/>
    </source>
</evidence>
<evidence type="ECO:0000313" key="3">
    <source>
        <dbReference type="EMBL" id="KAF7507370.1"/>
    </source>
</evidence>
<reference evidence="3" key="1">
    <citation type="submission" date="2020-02" db="EMBL/GenBank/DDBJ databases">
        <authorList>
            <person name="Palmer J.M."/>
        </authorList>
    </citation>
    <scope>NUCLEOTIDE SEQUENCE</scope>
    <source>
        <strain evidence="3">EPUS1.4</strain>
        <tissue evidence="3">Thallus</tissue>
    </source>
</reference>
<dbReference type="Gene3D" id="3.40.50.720">
    <property type="entry name" value="NAD(P)-binding Rossmann-like Domain"/>
    <property type="match status" value="1"/>
</dbReference>
<keyword evidence="2" id="KW-0560">Oxidoreductase</keyword>
<proteinExistence type="inferred from homology"/>
<dbReference type="OrthoDB" id="191139at2759"/>
<gene>
    <name evidence="3" type="ORF">GJ744_010687</name>
</gene>
<dbReference type="AlphaFoldDB" id="A0A8H7E3J0"/>
<dbReference type="Pfam" id="PF00106">
    <property type="entry name" value="adh_short"/>
    <property type="match status" value="1"/>
</dbReference>
<dbReference type="EMBL" id="JAACFV010000070">
    <property type="protein sequence ID" value="KAF7507370.1"/>
    <property type="molecule type" value="Genomic_DNA"/>
</dbReference>
<protein>
    <recommendedName>
        <fullName evidence="5">Short-chain dehydrogenase</fullName>
    </recommendedName>
</protein>
<dbReference type="PANTHER" id="PTHR43157">
    <property type="entry name" value="PHOSPHATIDYLINOSITOL-GLYCAN BIOSYNTHESIS CLASS F PROTEIN-RELATED"/>
    <property type="match status" value="1"/>
</dbReference>
<dbReference type="Proteomes" id="UP000606974">
    <property type="component" value="Unassembled WGS sequence"/>
</dbReference>
<name>A0A8H7E3J0_9EURO</name>
<evidence type="ECO:0000256" key="1">
    <source>
        <dbReference type="ARBA" id="ARBA00006484"/>
    </source>
</evidence>
<sequence length="331" mass="36400">MQSILHQVVGPKKEIHDLSGRVALVVGGAFGIGYEISRAFVLHGARVIMVNRKEDQGKEAIDKIKQEAGEEAKIEWLPCDMGNLKQVKEVFTGVREREDRLDLLILSAGINANQYGETADGLDRHFQVNWLGQFYVCNLLYPLLRKTSKMPDAPAPRIVFESSEQHRAAPSVVHFGSLDEINNPDLGSLELYGRTKLAIILGVKYGLRDRVIKPNGDNIYALSVHPGAVNTAMQQQWKDAYPGLFGKLVTTVMLAGGRDVEQGSYSALYAATSPEIEDKGWNGYYFTDPGQPGKESSQASDPALGAALWDLSQRLIKEKAGEDALVDWSSS</sequence>
<dbReference type="SUPFAM" id="SSF51735">
    <property type="entry name" value="NAD(P)-binding Rossmann-fold domains"/>
    <property type="match status" value="1"/>
</dbReference>
<evidence type="ECO:0000256" key="2">
    <source>
        <dbReference type="ARBA" id="ARBA00023002"/>
    </source>
</evidence>
<organism evidence="3 4">
    <name type="scientific">Endocarpon pusillum</name>
    <dbReference type="NCBI Taxonomy" id="364733"/>
    <lineage>
        <taxon>Eukaryota</taxon>
        <taxon>Fungi</taxon>
        <taxon>Dikarya</taxon>
        <taxon>Ascomycota</taxon>
        <taxon>Pezizomycotina</taxon>
        <taxon>Eurotiomycetes</taxon>
        <taxon>Chaetothyriomycetidae</taxon>
        <taxon>Verrucariales</taxon>
        <taxon>Verrucariaceae</taxon>
        <taxon>Endocarpon</taxon>
    </lineage>
</organism>
<dbReference type="GO" id="GO:0016491">
    <property type="term" value="F:oxidoreductase activity"/>
    <property type="evidence" value="ECO:0007669"/>
    <property type="project" value="UniProtKB-KW"/>
</dbReference>
<dbReference type="PRINTS" id="PR00081">
    <property type="entry name" value="GDHRDH"/>
</dbReference>